<feature type="domain" description="PTS EIIA type-1" evidence="15">
    <location>
        <begin position="24"/>
        <end position="128"/>
    </location>
</feature>
<dbReference type="Pfam" id="PF02896">
    <property type="entry name" value="PEP-utilizers_C"/>
    <property type="match status" value="1"/>
</dbReference>
<evidence type="ECO:0000313" key="18">
    <source>
        <dbReference type="Proteomes" id="UP000616499"/>
    </source>
</evidence>
<keyword evidence="7" id="KW-0963">Cytoplasm</keyword>
<dbReference type="InterPro" id="IPR008731">
    <property type="entry name" value="PTS_EIN"/>
</dbReference>
<dbReference type="InterPro" id="IPR035895">
    <property type="entry name" value="HPr-like_sf"/>
</dbReference>
<keyword evidence="12" id="KW-0418">Kinase</keyword>
<dbReference type="InterPro" id="IPR001020">
    <property type="entry name" value="PTS_HPr_His_P_site"/>
</dbReference>
<dbReference type="Pfam" id="PF00381">
    <property type="entry name" value="PTS-HPr"/>
    <property type="match status" value="1"/>
</dbReference>
<dbReference type="NCBIfam" id="TIGR01417">
    <property type="entry name" value="PTS_I_fam"/>
    <property type="match status" value="1"/>
</dbReference>
<comment type="subcellular location">
    <subcellularLocation>
        <location evidence="3">Cytoplasm</location>
    </subcellularLocation>
</comment>
<dbReference type="InterPro" id="IPR015813">
    <property type="entry name" value="Pyrv/PenolPyrv_kinase-like_dom"/>
</dbReference>
<dbReference type="Proteomes" id="UP000616499">
    <property type="component" value="Unassembled WGS sequence"/>
</dbReference>
<dbReference type="PRINTS" id="PR00107">
    <property type="entry name" value="PHOSPHOCPHPR"/>
</dbReference>
<dbReference type="Pfam" id="PF05524">
    <property type="entry name" value="PEP-utilisers_N"/>
    <property type="match status" value="1"/>
</dbReference>
<dbReference type="SUPFAM" id="SSF47831">
    <property type="entry name" value="Enzyme I of the PEP:sugar phosphotransferase system HPr-binding (sub)domain"/>
    <property type="match status" value="1"/>
</dbReference>
<keyword evidence="9" id="KW-0808">Transferase</keyword>
<evidence type="ECO:0000256" key="3">
    <source>
        <dbReference type="ARBA" id="ARBA00004496"/>
    </source>
</evidence>
<keyword evidence="18" id="KW-1185">Reference proteome</keyword>
<evidence type="ECO:0000256" key="4">
    <source>
        <dbReference type="ARBA" id="ARBA00007837"/>
    </source>
</evidence>
<evidence type="ECO:0000256" key="9">
    <source>
        <dbReference type="ARBA" id="ARBA00022679"/>
    </source>
</evidence>
<dbReference type="RefSeq" id="WP_188866050.1">
    <property type="nucleotide sequence ID" value="NZ_BMNW01000004.1"/>
</dbReference>
<evidence type="ECO:0000256" key="6">
    <source>
        <dbReference type="ARBA" id="ARBA00022448"/>
    </source>
</evidence>
<dbReference type="PANTHER" id="PTHR46244:SF6">
    <property type="entry name" value="PHOSPHOENOLPYRUVATE-PROTEIN PHOSPHOTRANSFERASE"/>
    <property type="match status" value="1"/>
</dbReference>
<comment type="caution">
    <text evidence="17">The sequence shown here is derived from an EMBL/GenBank/DDBJ whole genome shotgun (WGS) entry which is preliminary data.</text>
</comment>
<name>A0ABQ2GRA2_9PSED</name>
<evidence type="ECO:0000256" key="7">
    <source>
        <dbReference type="ARBA" id="ARBA00022490"/>
    </source>
</evidence>
<evidence type="ECO:0000256" key="10">
    <source>
        <dbReference type="ARBA" id="ARBA00022683"/>
    </source>
</evidence>
<dbReference type="PROSITE" id="PS51093">
    <property type="entry name" value="PTS_EIIA_TYPE_1"/>
    <property type="match status" value="1"/>
</dbReference>
<dbReference type="SUPFAM" id="SSF51621">
    <property type="entry name" value="Phosphoenolpyruvate/pyruvate domain"/>
    <property type="match status" value="1"/>
</dbReference>
<keyword evidence="10" id="KW-0598">Phosphotransferase system</keyword>
<evidence type="ECO:0000259" key="15">
    <source>
        <dbReference type="PROSITE" id="PS51093"/>
    </source>
</evidence>
<keyword evidence="6" id="KW-0813">Transport</keyword>
<dbReference type="Gene3D" id="3.20.20.60">
    <property type="entry name" value="Phosphoenolpyruvate-binding domains"/>
    <property type="match status" value="1"/>
</dbReference>
<dbReference type="PROSITE" id="PS00742">
    <property type="entry name" value="PEP_ENZYMES_2"/>
    <property type="match status" value="1"/>
</dbReference>
<evidence type="ECO:0000256" key="1">
    <source>
        <dbReference type="ARBA" id="ARBA00000683"/>
    </source>
</evidence>
<dbReference type="InterPro" id="IPR011055">
    <property type="entry name" value="Dup_hybrid_motif"/>
</dbReference>
<keyword evidence="11" id="KW-0479">Metal-binding</keyword>
<dbReference type="Gene3D" id="3.30.1340.10">
    <property type="entry name" value="HPr-like"/>
    <property type="match status" value="1"/>
</dbReference>
<evidence type="ECO:0000256" key="11">
    <source>
        <dbReference type="ARBA" id="ARBA00022723"/>
    </source>
</evidence>
<dbReference type="InterPro" id="IPR036637">
    <property type="entry name" value="Phosphohistidine_dom_sf"/>
</dbReference>
<dbReference type="InterPro" id="IPR006318">
    <property type="entry name" value="PTS_EI-like"/>
</dbReference>
<dbReference type="InterPro" id="IPR000032">
    <property type="entry name" value="HPr-like"/>
</dbReference>
<dbReference type="InterPro" id="IPR040442">
    <property type="entry name" value="Pyrv_kinase-like_dom_sf"/>
</dbReference>
<reference evidence="18" key="1">
    <citation type="journal article" date="2019" name="Int. J. Syst. Evol. Microbiol.">
        <title>The Global Catalogue of Microorganisms (GCM) 10K type strain sequencing project: providing services to taxonomists for standard genome sequencing and annotation.</title>
        <authorList>
            <consortium name="The Broad Institute Genomics Platform"/>
            <consortium name="The Broad Institute Genome Sequencing Center for Infectious Disease"/>
            <person name="Wu L."/>
            <person name="Ma J."/>
        </authorList>
    </citation>
    <scope>NUCLEOTIDE SEQUENCE [LARGE SCALE GENOMIC DNA]</scope>
    <source>
        <strain evidence="18">JCM 13501</strain>
    </source>
</reference>
<proteinExistence type="inferred from homology"/>
<dbReference type="InterPro" id="IPR000121">
    <property type="entry name" value="PEP_util_C"/>
</dbReference>
<dbReference type="CDD" id="cd00367">
    <property type="entry name" value="PTS-HPr_like"/>
    <property type="match status" value="1"/>
</dbReference>
<comment type="catalytic activity">
    <reaction evidence="1">
        <text>L-histidyl-[protein] + phosphoenolpyruvate = N(pros)-phospho-L-histidyl-[protein] + pyruvate</text>
        <dbReference type="Rhea" id="RHEA:23880"/>
        <dbReference type="Rhea" id="RHEA-COMP:9745"/>
        <dbReference type="Rhea" id="RHEA-COMP:9746"/>
        <dbReference type="ChEBI" id="CHEBI:15361"/>
        <dbReference type="ChEBI" id="CHEBI:29979"/>
        <dbReference type="ChEBI" id="CHEBI:58702"/>
        <dbReference type="ChEBI" id="CHEBI:64837"/>
        <dbReference type="EC" id="2.7.3.9"/>
    </reaction>
</comment>
<feature type="region of interest" description="Disordered" evidence="14">
    <location>
        <begin position="159"/>
        <end position="178"/>
    </location>
</feature>
<dbReference type="PRINTS" id="PR01736">
    <property type="entry name" value="PHPHTRNFRASE"/>
</dbReference>
<evidence type="ECO:0000256" key="13">
    <source>
        <dbReference type="ARBA" id="ARBA00022842"/>
    </source>
</evidence>
<dbReference type="EC" id="2.7.3.9" evidence="5"/>
<dbReference type="NCBIfam" id="TIGR01003">
    <property type="entry name" value="PTS_HPr_family"/>
    <property type="match status" value="1"/>
</dbReference>
<dbReference type="Gene3D" id="3.50.30.10">
    <property type="entry name" value="Phosphohistidine domain"/>
    <property type="match status" value="1"/>
</dbReference>
<dbReference type="PROSITE" id="PS00369">
    <property type="entry name" value="PTS_HPR_HIS"/>
    <property type="match status" value="1"/>
</dbReference>
<evidence type="ECO:0000256" key="5">
    <source>
        <dbReference type="ARBA" id="ARBA00012232"/>
    </source>
</evidence>
<dbReference type="SUPFAM" id="SSF51261">
    <property type="entry name" value="Duplicated hybrid motif"/>
    <property type="match status" value="1"/>
</dbReference>
<keyword evidence="8" id="KW-0762">Sugar transport</keyword>
<protein>
    <recommendedName>
        <fullName evidence="5">phosphoenolpyruvate--protein phosphotransferase</fullName>
        <ecNumber evidence="5">2.7.3.9</ecNumber>
    </recommendedName>
</protein>
<evidence type="ECO:0000256" key="2">
    <source>
        <dbReference type="ARBA" id="ARBA00001946"/>
    </source>
</evidence>
<dbReference type="SUPFAM" id="SSF55594">
    <property type="entry name" value="HPr-like"/>
    <property type="match status" value="1"/>
</dbReference>
<dbReference type="SUPFAM" id="SSF52009">
    <property type="entry name" value="Phosphohistidine domain"/>
    <property type="match status" value="1"/>
</dbReference>
<evidence type="ECO:0000256" key="14">
    <source>
        <dbReference type="SAM" id="MobiDB-lite"/>
    </source>
</evidence>
<evidence type="ECO:0000256" key="12">
    <source>
        <dbReference type="ARBA" id="ARBA00022777"/>
    </source>
</evidence>
<evidence type="ECO:0000256" key="8">
    <source>
        <dbReference type="ARBA" id="ARBA00022597"/>
    </source>
</evidence>
<comment type="similarity">
    <text evidence="4">Belongs to the PEP-utilizing enzyme family.</text>
</comment>
<sequence>MSTRELLLTAPLAGPLLALTDVPDPVFSEGLMGPGIAIDPLEGQLFAPCAGEVIQIARSAHAITLRHDDGYEVFMHVGLDTVQLKGQGFQLDVHEGDRVSAGQLLLRFDLDTVAQAARSLISMMTVTNAEGLSMKMLTTRQARVGEPLLILQGQTRLATDPDSSLSEPHAEGSAMVAHSGGLHARPAALLREAVQPFSATTHILHNHLRADAASLVSLLKLGVKEQQRVMIECRGQQAVQALAAAIQALEHPAARVRAAASLALVPASLSTPPKHGEGVIQGICASPGLAMGPLWKPEALTLPAERHSRQGAAAEQAELDKALQATGVLIQQRIDEAQRRGQDAEAAIFTAHLALLDDPELLQDSQQYLNDGLTAAHAWHAALERQCQILAGLDNLLLRERISDLRDVQRQVLRILLNVQLTFDPPRGALVAADDLSPSELTNLLDAQPAGLCLAGGGATSHVSILARAAGLPCVVALGESLMHLEVNVPLVLDASAGRLETAPDSARLTAVELELRTQAKQRERLRQAAQDAAITRDGQTIEVAANVSHLAEARRAQAEGADGIGLLRTELLFMDRTQAPTQQEQRSTYQAMLEAFPDRPVIIRTLDIGGDKPVDYLSLTPEPNPALGLRGIRLGWTHPQLLDDQLKALLQVQPVQRCRVLLPMISEVGELLQVRQRIRDLAAELNVPPALEVGVMIEVPSAALLAEQLAAHADFFSIGTNDLTQYTLAMDRCHSDLAAHIDALHPSVLRLIAQACAGARRHGKWVGVCGDLASDSLATPVLIGLGISELSVGAARIGEIKARVRQLEAAQCRQASAALLDLPNAQAVRARCEALWPVL</sequence>
<evidence type="ECO:0000259" key="16">
    <source>
        <dbReference type="PROSITE" id="PS51350"/>
    </source>
</evidence>
<dbReference type="InterPro" id="IPR050499">
    <property type="entry name" value="PEP-utilizing_PTS_enzyme"/>
</dbReference>
<dbReference type="PANTHER" id="PTHR46244">
    <property type="entry name" value="PHOSPHOENOLPYRUVATE-PROTEIN PHOSPHOTRANSFERASE"/>
    <property type="match status" value="1"/>
</dbReference>
<gene>
    <name evidence="17" type="ORF">GCM10009425_20690</name>
</gene>
<dbReference type="InterPro" id="IPR001127">
    <property type="entry name" value="PTS_EIIA_1_perm"/>
</dbReference>
<dbReference type="Pfam" id="PF00391">
    <property type="entry name" value="PEP-utilizers"/>
    <property type="match status" value="1"/>
</dbReference>
<dbReference type="Gene3D" id="2.70.70.10">
    <property type="entry name" value="Glucose Permease (Domain IIA)"/>
    <property type="match status" value="1"/>
</dbReference>
<organism evidence="17 18">
    <name type="scientific">Pseudomonas asuensis</name>
    <dbReference type="NCBI Taxonomy" id="1825787"/>
    <lineage>
        <taxon>Bacteria</taxon>
        <taxon>Pseudomonadati</taxon>
        <taxon>Pseudomonadota</taxon>
        <taxon>Gammaproteobacteria</taxon>
        <taxon>Pseudomonadales</taxon>
        <taxon>Pseudomonadaceae</taxon>
        <taxon>Pseudomonas</taxon>
    </lineage>
</organism>
<dbReference type="PROSITE" id="PS51350">
    <property type="entry name" value="PTS_HPR_DOM"/>
    <property type="match status" value="1"/>
</dbReference>
<dbReference type="Pfam" id="PF00358">
    <property type="entry name" value="PTS_EIIA_1"/>
    <property type="match status" value="1"/>
</dbReference>
<dbReference type="InterPro" id="IPR008279">
    <property type="entry name" value="PEP-util_enz_mobile_dom"/>
</dbReference>
<dbReference type="InterPro" id="IPR036618">
    <property type="entry name" value="PtsI_HPr-bd_sf"/>
</dbReference>
<keyword evidence="13" id="KW-0460">Magnesium</keyword>
<accession>A0ABQ2GRA2</accession>
<dbReference type="PROSITE" id="PS00371">
    <property type="entry name" value="PTS_EIIA_TYPE_1_HIS"/>
    <property type="match status" value="1"/>
</dbReference>
<feature type="domain" description="HPr" evidence="16">
    <location>
        <begin position="169"/>
        <end position="256"/>
    </location>
</feature>
<comment type="cofactor">
    <cofactor evidence="2">
        <name>Mg(2+)</name>
        <dbReference type="ChEBI" id="CHEBI:18420"/>
    </cofactor>
</comment>
<dbReference type="Gene3D" id="1.10.274.10">
    <property type="entry name" value="PtsI, HPr-binding domain"/>
    <property type="match status" value="1"/>
</dbReference>
<evidence type="ECO:0000313" key="17">
    <source>
        <dbReference type="EMBL" id="GGM09295.1"/>
    </source>
</evidence>
<dbReference type="EMBL" id="BMNW01000004">
    <property type="protein sequence ID" value="GGM09295.1"/>
    <property type="molecule type" value="Genomic_DNA"/>
</dbReference>
<dbReference type="InterPro" id="IPR023151">
    <property type="entry name" value="PEP_util_CS"/>
</dbReference>
<dbReference type="NCBIfam" id="TIGR00830">
    <property type="entry name" value="PTBA"/>
    <property type="match status" value="1"/>
</dbReference>